<accession>A0ABV0RD15</accession>
<dbReference type="InterPro" id="IPR036772">
    <property type="entry name" value="SRCR-like_dom_sf"/>
</dbReference>
<dbReference type="PRINTS" id="PR00258">
    <property type="entry name" value="SPERACTRCPTR"/>
</dbReference>
<dbReference type="SUPFAM" id="SSF56487">
    <property type="entry name" value="SRCR-like"/>
    <property type="match status" value="1"/>
</dbReference>
<reference evidence="4 5" key="1">
    <citation type="submission" date="2021-06" db="EMBL/GenBank/DDBJ databases">
        <authorList>
            <person name="Palmer J.M."/>
        </authorList>
    </citation>
    <scope>NUCLEOTIDE SEQUENCE [LARGE SCALE GENOMIC DNA]</scope>
    <source>
        <strain evidence="4 5">XC_2019</strain>
        <tissue evidence="4">Muscle</tissue>
    </source>
</reference>
<keyword evidence="1 2" id="KW-1015">Disulfide bond</keyword>
<evidence type="ECO:0000313" key="4">
    <source>
        <dbReference type="EMBL" id="MEQ2205493.1"/>
    </source>
</evidence>
<evidence type="ECO:0000256" key="1">
    <source>
        <dbReference type="ARBA" id="ARBA00023157"/>
    </source>
</evidence>
<dbReference type="Pfam" id="PF00530">
    <property type="entry name" value="SRCR"/>
    <property type="match status" value="1"/>
</dbReference>
<dbReference type="InterPro" id="IPR001190">
    <property type="entry name" value="SRCR"/>
</dbReference>
<dbReference type="PROSITE" id="PS50287">
    <property type="entry name" value="SRCR_2"/>
    <property type="match status" value="1"/>
</dbReference>
<protein>
    <submittedName>
        <fullName evidence="4">Lysyl oxidase 2B</fullName>
    </submittedName>
</protein>
<dbReference type="PANTHER" id="PTHR45817">
    <property type="entry name" value="LYSYL OXIDASE-LIKE-RELATED"/>
    <property type="match status" value="1"/>
</dbReference>
<name>A0ABV0RD15_9TELE</name>
<feature type="domain" description="SRCR" evidence="3">
    <location>
        <begin position="1"/>
        <end position="40"/>
    </location>
</feature>
<evidence type="ECO:0000256" key="2">
    <source>
        <dbReference type="PROSITE-ProRule" id="PRU00196"/>
    </source>
</evidence>
<organism evidence="4 5">
    <name type="scientific">Xenoophorus captivus</name>
    <dbReference type="NCBI Taxonomy" id="1517983"/>
    <lineage>
        <taxon>Eukaryota</taxon>
        <taxon>Metazoa</taxon>
        <taxon>Chordata</taxon>
        <taxon>Craniata</taxon>
        <taxon>Vertebrata</taxon>
        <taxon>Euteleostomi</taxon>
        <taxon>Actinopterygii</taxon>
        <taxon>Neopterygii</taxon>
        <taxon>Teleostei</taxon>
        <taxon>Neoteleostei</taxon>
        <taxon>Acanthomorphata</taxon>
        <taxon>Ovalentaria</taxon>
        <taxon>Atherinomorphae</taxon>
        <taxon>Cyprinodontiformes</taxon>
        <taxon>Goodeidae</taxon>
        <taxon>Xenoophorus</taxon>
    </lineage>
</organism>
<dbReference type="Proteomes" id="UP001434883">
    <property type="component" value="Unassembled WGS sequence"/>
</dbReference>
<proteinExistence type="predicted"/>
<gene>
    <name evidence="4" type="primary">LOXL2B_1</name>
    <name evidence="4" type="ORF">XENOCAPTIV_000705</name>
</gene>
<dbReference type="InterPro" id="IPR050912">
    <property type="entry name" value="LOX-like_protein"/>
</dbReference>
<sequence>RIWLDNVHCTGAEKSLAQCESNGFGVSDCKHSEDVGVVCSQKRIPGFKFIRNQAISAESIISVHTRPPLYSLGDHGDDSESRNTVLSACRELLCTGWKVSVGL</sequence>
<keyword evidence="5" id="KW-1185">Reference proteome</keyword>
<feature type="disulfide bond" evidence="2">
    <location>
        <begin position="9"/>
        <end position="19"/>
    </location>
</feature>
<evidence type="ECO:0000313" key="5">
    <source>
        <dbReference type="Proteomes" id="UP001434883"/>
    </source>
</evidence>
<evidence type="ECO:0000259" key="3">
    <source>
        <dbReference type="PROSITE" id="PS50287"/>
    </source>
</evidence>
<comment type="caution">
    <text evidence="4">The sequence shown here is derived from an EMBL/GenBank/DDBJ whole genome shotgun (WGS) entry which is preliminary data.</text>
</comment>
<comment type="caution">
    <text evidence="2">Lacks conserved residue(s) required for the propagation of feature annotation.</text>
</comment>
<dbReference type="PANTHER" id="PTHR45817:SF4">
    <property type="entry name" value="LYSYL OXIDASE-LIKE-RELATED"/>
    <property type="match status" value="1"/>
</dbReference>
<feature type="non-terminal residue" evidence="4">
    <location>
        <position position="1"/>
    </location>
</feature>
<dbReference type="EMBL" id="JAHRIN010042116">
    <property type="protein sequence ID" value="MEQ2205493.1"/>
    <property type="molecule type" value="Genomic_DNA"/>
</dbReference>
<dbReference type="Gene3D" id="3.10.250.10">
    <property type="entry name" value="SRCR-like domain"/>
    <property type="match status" value="1"/>
</dbReference>